<feature type="region of interest" description="Disordered" evidence="3">
    <location>
        <begin position="1108"/>
        <end position="1127"/>
    </location>
</feature>
<dbReference type="InterPro" id="IPR035965">
    <property type="entry name" value="PAS-like_dom_sf"/>
</dbReference>
<feature type="compositionally biased region" description="Polar residues" evidence="3">
    <location>
        <begin position="1495"/>
        <end position="1504"/>
    </location>
</feature>
<keyword evidence="7" id="KW-1185">Reference proteome</keyword>
<feature type="compositionally biased region" description="Polar residues" evidence="3">
    <location>
        <begin position="1256"/>
        <end position="1268"/>
    </location>
</feature>
<dbReference type="InterPro" id="IPR022728">
    <property type="entry name" value="Period_circadian-like_C"/>
</dbReference>
<feature type="chain" id="PRO_5044853478" description="PAS domain-containing protein" evidence="4">
    <location>
        <begin position="17"/>
        <end position="1514"/>
    </location>
</feature>
<feature type="non-terminal residue" evidence="6">
    <location>
        <position position="1"/>
    </location>
</feature>
<dbReference type="Pfam" id="PF14598">
    <property type="entry name" value="PAS_11"/>
    <property type="match status" value="1"/>
</dbReference>
<organism evidence="6 7">
    <name type="scientific">Batillaria attramentaria</name>
    <dbReference type="NCBI Taxonomy" id="370345"/>
    <lineage>
        <taxon>Eukaryota</taxon>
        <taxon>Metazoa</taxon>
        <taxon>Spiralia</taxon>
        <taxon>Lophotrochozoa</taxon>
        <taxon>Mollusca</taxon>
        <taxon>Gastropoda</taxon>
        <taxon>Caenogastropoda</taxon>
        <taxon>Sorbeoconcha</taxon>
        <taxon>Cerithioidea</taxon>
        <taxon>Batillariidae</taxon>
        <taxon>Batillaria</taxon>
    </lineage>
</organism>
<evidence type="ECO:0000256" key="2">
    <source>
        <dbReference type="ARBA" id="ARBA00023242"/>
    </source>
</evidence>
<feature type="compositionally biased region" description="Polar residues" evidence="3">
    <location>
        <begin position="502"/>
        <end position="517"/>
    </location>
</feature>
<dbReference type="Gene3D" id="3.30.450.20">
    <property type="entry name" value="PAS domain"/>
    <property type="match status" value="2"/>
</dbReference>
<protein>
    <recommendedName>
        <fullName evidence="5">PAS domain-containing protein</fullName>
    </recommendedName>
</protein>
<feature type="region of interest" description="Disordered" evidence="3">
    <location>
        <begin position="902"/>
        <end position="937"/>
    </location>
</feature>
<comment type="subcellular location">
    <subcellularLocation>
        <location evidence="1">Nucleus</location>
    </subcellularLocation>
</comment>
<feature type="compositionally biased region" description="Polar residues" evidence="3">
    <location>
        <begin position="1277"/>
        <end position="1306"/>
    </location>
</feature>
<feature type="compositionally biased region" description="Low complexity" evidence="3">
    <location>
        <begin position="470"/>
        <end position="485"/>
    </location>
</feature>
<dbReference type="PROSITE" id="PS50112">
    <property type="entry name" value="PAS"/>
    <property type="match status" value="1"/>
</dbReference>
<feature type="compositionally biased region" description="Low complexity" evidence="3">
    <location>
        <begin position="212"/>
        <end position="223"/>
    </location>
</feature>
<evidence type="ECO:0000313" key="6">
    <source>
        <dbReference type="EMBL" id="KAK7485793.1"/>
    </source>
</evidence>
<evidence type="ECO:0000259" key="5">
    <source>
        <dbReference type="PROSITE" id="PS50112"/>
    </source>
</evidence>
<dbReference type="GO" id="GO:0005634">
    <property type="term" value="C:nucleus"/>
    <property type="evidence" value="ECO:0007669"/>
    <property type="project" value="UniProtKB-SubCell"/>
</dbReference>
<feature type="domain" description="PAS" evidence="5">
    <location>
        <begin position="331"/>
        <end position="376"/>
    </location>
</feature>
<feature type="region of interest" description="Disordered" evidence="3">
    <location>
        <begin position="966"/>
        <end position="1023"/>
    </location>
</feature>
<dbReference type="CDD" id="cd00130">
    <property type="entry name" value="PAS"/>
    <property type="match status" value="1"/>
</dbReference>
<sequence>VSVVSLFHLSLWLLHATQDGPMEQKPSSQAGDTGTKISDSNYGSLITESSSSCLSLLSESDFLDEPSTSGCSSEMASMAASRAKKRQKVKEFLRELKSMVPQQGEGSKVGTLSTLGYVVSSMRKITEEQKQDKGQLFKAPSSEPVALPSFQCSESVDFRNVNDGIVLNTQSELTVAVSLKNHVVLSTSTALMDLLGYPHKDVMTVNSYINNESTESTDSTSEGGKTGRPSKTLSKDPQHKFFYARIRRFRNLSAGGYNIGSGPSHTYFKIMVTSKSPEQAPDVPAEDQKMTKRCMMLYFAPMVSPYKDGQLPPEPEQRTFSLRHSLFCTYTYTHANTVALLGFLPQDIIGTSIFDYYHPDDLQQLLDIYKKVMHSMGQPFRSGSLRIKTCNGTYVKVQTEWSSFTNPWDHKLEFIIAQHTIIKPPENPNVFEEAAEEKPKLSDAARKLVNKITDVLQRPMSLDNMPPTPSDSAATASQNASASPSGRDVDIGAKSKDKTKQNDGSTGPTSPSDISSSLMDEKSISSLYNQLNYSLNIKKFLLSHPKCFPVSDEDSSTDVVAKDDSEEDMNEEEEMQVAIPVVRPPSCGSSTQPIVTPSGFHNRSGPTPDKVSRLLGWREREGRHFECPTKLLTNVSSCLLDVVCETESTSPDSCYIYPAYQRKSENTENVHVSEPGFHEEIPSPPSFHEDAHLTKEAIDNQLMLTEDSLRKHTKAQELLYLQEASIEQPQLLMRPRKMGTRRPKRSRPAGHDETDVFKFARGSKGPRGQPGSAGAGLFMPNFPMTSVDIKPTPTQPVTTPVAPHPPNVVGVMPGHFQPGMGVVPQLTMLPVDPTTGMHLQPFLPTPGSSMQWPYYPQSGYSLLPQVMAGFYQPVLQPVPMTPVTTPPPFTAPLPCTTKSADLQQQTGRTLAPPYPSYKLLTQSSPDDSEMSELDENRSKCCNTRVNHLCGTRPWDCLECRTAALGKEQQKNGTDSDNPPSSMEDTTSSSIQYLLDAVLGNGSSPNEETDEKNQQNQRQVTKLPRRRPVVPPWLQGINWTPEVRMIYKMPMLKMKTLLKKDREALKKLSQSDQSKAQLEELLEELDAPDCMPPLDEDADYLFYPECTEQEADGERTPCAEDSPPMVSFDLGNAEAEEATNADSDEQIDKPMEVVLSGDVQPKLTEESADAMEPGTDPVPEVIEKVHSPGSQGSAVSSKEESAGGTTSPTPPPSTEGAKNDKSPKDSGGSWSDEASDKGSDKGSENSSNHTHKALDEQSFTSKMSSSDLTPSDERSTEDASSSLKESDMSTPKGSFASSNDKLSTDSGAESVPTPKQEFFEKLFVPLKVRMCKSGGLDENNRLVSMPFWQTEAHMTKRMIMQYNLIPLDLNTILANDRRRLAGMKQPHRVNCQLLELLQERDASKAKVAAASEHAAATPEGYVTEGAAATASLNDSAAVPQHPSAKQLQDVRPKSVPVEKQLLDKLQGMTHGRHSELWPGDIIMSQVFLPSELTGSQAAADTTAKSQDTEILDSVD</sequence>
<feature type="compositionally biased region" description="Basic and acidic residues" evidence="3">
    <location>
        <begin position="1233"/>
        <end position="1242"/>
    </location>
</feature>
<feature type="region of interest" description="Disordered" evidence="3">
    <location>
        <begin position="20"/>
        <end position="41"/>
    </location>
</feature>
<evidence type="ECO:0000256" key="3">
    <source>
        <dbReference type="SAM" id="MobiDB-lite"/>
    </source>
</evidence>
<feature type="region of interest" description="Disordered" evidence="3">
    <location>
        <begin position="1495"/>
        <end position="1514"/>
    </location>
</feature>
<keyword evidence="2" id="KW-0539">Nucleus</keyword>
<feature type="region of interest" description="Disordered" evidence="3">
    <location>
        <begin position="457"/>
        <end position="517"/>
    </location>
</feature>
<feature type="compositionally biased region" description="Polar residues" evidence="3">
    <location>
        <begin position="970"/>
        <end position="991"/>
    </location>
</feature>
<dbReference type="Pfam" id="PF12114">
    <property type="entry name" value="Period_C"/>
    <property type="match status" value="1"/>
</dbReference>
<evidence type="ECO:0000313" key="7">
    <source>
        <dbReference type="Proteomes" id="UP001519460"/>
    </source>
</evidence>
<feature type="region of interest" description="Disordered" evidence="3">
    <location>
        <begin position="211"/>
        <end position="235"/>
    </location>
</feature>
<dbReference type="PANTHER" id="PTHR11269:SF16">
    <property type="entry name" value="PERIOD CIRCADIAN PROTEIN"/>
    <property type="match status" value="1"/>
</dbReference>
<dbReference type="EMBL" id="JACVVK020000189">
    <property type="protein sequence ID" value="KAK7485793.1"/>
    <property type="molecule type" value="Genomic_DNA"/>
</dbReference>
<reference evidence="6 7" key="1">
    <citation type="journal article" date="2023" name="Sci. Data">
        <title>Genome assembly of the Korean intertidal mud-creeper Batillaria attramentaria.</title>
        <authorList>
            <person name="Patra A.K."/>
            <person name="Ho P.T."/>
            <person name="Jun S."/>
            <person name="Lee S.J."/>
            <person name="Kim Y."/>
            <person name="Won Y.J."/>
        </authorList>
    </citation>
    <scope>NUCLEOTIDE SEQUENCE [LARGE SCALE GENOMIC DNA]</scope>
    <source>
        <strain evidence="6">Wonlab-2016</strain>
    </source>
</reference>
<name>A0ABD0KFJ4_9CAEN</name>
<dbReference type="InterPro" id="IPR050760">
    <property type="entry name" value="Period_circadian_regulator"/>
</dbReference>
<feature type="signal peptide" evidence="4">
    <location>
        <begin position="1"/>
        <end position="16"/>
    </location>
</feature>
<feature type="compositionally biased region" description="Polar residues" evidence="3">
    <location>
        <begin position="25"/>
        <end position="41"/>
    </location>
</feature>
<dbReference type="InterPro" id="IPR000014">
    <property type="entry name" value="PAS"/>
</dbReference>
<feature type="compositionally biased region" description="Acidic residues" evidence="3">
    <location>
        <begin position="1134"/>
        <end position="1144"/>
    </location>
</feature>
<dbReference type="SUPFAM" id="SSF55785">
    <property type="entry name" value="PYP-like sensor domain (PAS domain)"/>
    <property type="match status" value="1"/>
</dbReference>
<evidence type="ECO:0000256" key="1">
    <source>
        <dbReference type="ARBA" id="ARBA00004123"/>
    </source>
</evidence>
<dbReference type="Proteomes" id="UP001519460">
    <property type="component" value="Unassembled WGS sequence"/>
</dbReference>
<comment type="caution">
    <text evidence="6">The sequence shown here is derived from an EMBL/GenBank/DDBJ whole genome shotgun (WGS) entry which is preliminary data.</text>
</comment>
<dbReference type="PANTHER" id="PTHR11269">
    <property type="entry name" value="PERIOD CIRCADIAN PROTEIN"/>
    <property type="match status" value="1"/>
</dbReference>
<gene>
    <name evidence="6" type="ORF">BaRGS_00022974</name>
</gene>
<accession>A0ABD0KFJ4</accession>
<keyword evidence="4" id="KW-0732">Signal</keyword>
<evidence type="ECO:0000256" key="4">
    <source>
        <dbReference type="SAM" id="SignalP"/>
    </source>
</evidence>
<feature type="region of interest" description="Disordered" evidence="3">
    <location>
        <begin position="1134"/>
        <end position="1311"/>
    </location>
</feature>
<feature type="compositionally biased region" description="Basic and acidic residues" evidence="3">
    <location>
        <begin position="487"/>
        <end position="501"/>
    </location>
</feature>
<proteinExistence type="predicted"/>